<dbReference type="EMBL" id="JACHXY010000001">
    <property type="protein sequence ID" value="MBB3157603.1"/>
    <property type="molecule type" value="Genomic_DNA"/>
</dbReference>
<dbReference type="Gene3D" id="3.30.450.180">
    <property type="match status" value="1"/>
</dbReference>
<dbReference type="PROSITE" id="PS50943">
    <property type="entry name" value="HTH_CROC1"/>
    <property type="match status" value="1"/>
</dbReference>
<dbReference type="PANTHER" id="PTHR35010:SF2">
    <property type="entry name" value="BLL4672 PROTEIN"/>
    <property type="match status" value="1"/>
</dbReference>
<reference evidence="3 4" key="1">
    <citation type="submission" date="2020-08" db="EMBL/GenBank/DDBJ databases">
        <title>Genomic Encyclopedia of Type Strains, Phase III (KMG-III): the genomes of soil and plant-associated and newly described type strains.</title>
        <authorList>
            <person name="Whitman W."/>
        </authorList>
    </citation>
    <scope>NUCLEOTIDE SEQUENCE [LARGE SCALE GENOMIC DNA]</scope>
    <source>
        <strain evidence="3 4">CECT 8356</strain>
    </source>
</reference>
<dbReference type="CDD" id="cd00093">
    <property type="entry name" value="HTH_XRE"/>
    <property type="match status" value="1"/>
</dbReference>
<dbReference type="SUPFAM" id="SSF47413">
    <property type="entry name" value="lambda repressor-like DNA-binding domains"/>
    <property type="match status" value="1"/>
</dbReference>
<dbReference type="InterPro" id="IPR041413">
    <property type="entry name" value="MLTR_LBD"/>
</dbReference>
<organism evidence="3 4">
    <name type="scientific">Microbacterium proteolyticum</name>
    <dbReference type="NCBI Taxonomy" id="1572644"/>
    <lineage>
        <taxon>Bacteria</taxon>
        <taxon>Bacillati</taxon>
        <taxon>Actinomycetota</taxon>
        <taxon>Actinomycetes</taxon>
        <taxon>Micrococcales</taxon>
        <taxon>Microbacteriaceae</taxon>
        <taxon>Microbacterium</taxon>
    </lineage>
</organism>
<accession>A0A7W5CH51</accession>
<evidence type="ECO:0000313" key="3">
    <source>
        <dbReference type="EMBL" id="MBB3157603.1"/>
    </source>
</evidence>
<gene>
    <name evidence="3" type="ORF">FHS07_001287</name>
</gene>
<evidence type="ECO:0000256" key="1">
    <source>
        <dbReference type="SAM" id="MobiDB-lite"/>
    </source>
</evidence>
<dbReference type="GO" id="GO:0003677">
    <property type="term" value="F:DNA binding"/>
    <property type="evidence" value="ECO:0007669"/>
    <property type="project" value="InterPro"/>
</dbReference>
<name>A0A7W5CH51_9MICO</name>
<feature type="region of interest" description="Disordered" evidence="1">
    <location>
        <begin position="89"/>
        <end position="109"/>
    </location>
</feature>
<sequence>MDNRAEVREFLTSRRAKLTPDDVGIPGGSNRRVPGLRRNEVATLAGVSIEYYAKIERGQIAGASESVLHAIAQALQLDDAEREHLFDLARAAGQTPPRSRRKPGTPASVRSGMELMLDAITGGAAMVRNGRMDILAVNALGRALQTEVFESPGDGNLARYAFLDPRARDFHPNWEKAADITVGILRTEAGRDPYDRGLQDLVGELCTRSDDFRVRWGAHNVRQHGAGNKHFTHPIVGALELSYEDMQFVQHPGLTLLIYVPQTGSESEERFRLLASWQATNDVAASATPGIDAYTARRKD</sequence>
<dbReference type="Pfam" id="PF13560">
    <property type="entry name" value="HTH_31"/>
    <property type="match status" value="1"/>
</dbReference>
<dbReference type="Proteomes" id="UP000543579">
    <property type="component" value="Unassembled WGS sequence"/>
</dbReference>
<dbReference type="Gene3D" id="1.10.260.40">
    <property type="entry name" value="lambda repressor-like DNA-binding domains"/>
    <property type="match status" value="1"/>
</dbReference>
<protein>
    <submittedName>
        <fullName evidence="3">Transcriptional regulator with XRE-family HTH domain</fullName>
    </submittedName>
</protein>
<evidence type="ECO:0000313" key="4">
    <source>
        <dbReference type="Proteomes" id="UP000543579"/>
    </source>
</evidence>
<evidence type="ECO:0000259" key="2">
    <source>
        <dbReference type="PROSITE" id="PS50943"/>
    </source>
</evidence>
<dbReference type="PANTHER" id="PTHR35010">
    <property type="entry name" value="BLL4672 PROTEIN-RELATED"/>
    <property type="match status" value="1"/>
</dbReference>
<dbReference type="RefSeq" id="WP_183418991.1">
    <property type="nucleotide sequence ID" value="NZ_JACHXY010000001.1"/>
</dbReference>
<dbReference type="Pfam" id="PF17765">
    <property type="entry name" value="MLTR_LBD"/>
    <property type="match status" value="1"/>
</dbReference>
<dbReference type="InterPro" id="IPR001387">
    <property type="entry name" value="Cro/C1-type_HTH"/>
</dbReference>
<proteinExistence type="predicted"/>
<comment type="caution">
    <text evidence="3">The sequence shown here is derived from an EMBL/GenBank/DDBJ whole genome shotgun (WGS) entry which is preliminary data.</text>
</comment>
<dbReference type="AlphaFoldDB" id="A0A7W5CH51"/>
<feature type="domain" description="HTH cro/C1-type" evidence="2">
    <location>
        <begin position="35"/>
        <end position="82"/>
    </location>
</feature>
<dbReference type="SMART" id="SM00530">
    <property type="entry name" value="HTH_XRE"/>
    <property type="match status" value="1"/>
</dbReference>
<dbReference type="InterPro" id="IPR010982">
    <property type="entry name" value="Lambda_DNA-bd_dom_sf"/>
</dbReference>